<reference evidence="10 11" key="1">
    <citation type="journal article" date="2017" name="Nature">
        <title>Atmospheric trace gases support primary production in Antarctic desert surface soil.</title>
        <authorList>
            <person name="Ji M."/>
            <person name="Greening C."/>
            <person name="Vanwonterghem I."/>
            <person name="Carere C.R."/>
            <person name="Bay S.K."/>
            <person name="Steen J.A."/>
            <person name="Montgomery K."/>
            <person name="Lines T."/>
            <person name="Beardall J."/>
            <person name="van Dorst J."/>
            <person name="Snape I."/>
            <person name="Stott M.B."/>
            <person name="Hugenholtz P."/>
            <person name="Ferrari B.C."/>
        </authorList>
    </citation>
    <scope>NUCLEOTIDE SEQUENCE [LARGE SCALE GENOMIC DNA]</scope>
    <source>
        <strain evidence="10">RRmetagenome_bin12</strain>
    </source>
</reference>
<dbReference type="EMBL" id="QHBU01000081">
    <property type="protein sequence ID" value="PZR82136.1"/>
    <property type="molecule type" value="Genomic_DNA"/>
</dbReference>
<dbReference type="InterPro" id="IPR000515">
    <property type="entry name" value="MetI-like"/>
</dbReference>
<keyword evidence="4 7" id="KW-0812">Transmembrane</keyword>
<dbReference type="Proteomes" id="UP000248724">
    <property type="component" value="Unassembled WGS sequence"/>
</dbReference>
<evidence type="ECO:0000256" key="7">
    <source>
        <dbReference type="RuleBase" id="RU363032"/>
    </source>
</evidence>
<sequence length="317" mass="33837">MSVGPLAADARDASIQAAPVDAPAEIQDLVPAFETRGVWRLAVDVFLEHRLAVLGLGIIVFMVLFCFVGPLVYSTDQTTTNLNNQFITPGTAHHLGTDQLGFDLIGRLMIGGQTSIEVGLAAAFIATTFGVLYGAISGYVGGFVDTVMMRIVDAFLAVPGLFLLLFLAVALAPVNMFVLILVVAVVAWLIPARLVRAETLSLRSREYVQAVTMMGGGGTRTVLRHIIPNTVGTIIVNATFQVADAILLVASLSFLGLGIPPPATNWGAMLSDGVTYYADGYWWLIYPAGIAIVLTVIAFNFVGDGLRDALEVRLQKR</sequence>
<dbReference type="GO" id="GO:0005886">
    <property type="term" value="C:plasma membrane"/>
    <property type="evidence" value="ECO:0007669"/>
    <property type="project" value="UniProtKB-SubCell"/>
</dbReference>
<dbReference type="GO" id="GO:0055085">
    <property type="term" value="P:transmembrane transport"/>
    <property type="evidence" value="ECO:0007669"/>
    <property type="project" value="InterPro"/>
</dbReference>
<dbReference type="PANTHER" id="PTHR43386">
    <property type="entry name" value="OLIGOPEPTIDE TRANSPORT SYSTEM PERMEASE PROTEIN APPC"/>
    <property type="match status" value="1"/>
</dbReference>
<evidence type="ECO:0000256" key="6">
    <source>
        <dbReference type="ARBA" id="ARBA00023136"/>
    </source>
</evidence>
<evidence type="ECO:0000259" key="8">
    <source>
        <dbReference type="PROSITE" id="PS50928"/>
    </source>
</evidence>
<keyword evidence="3" id="KW-1003">Cell membrane</keyword>
<evidence type="ECO:0000313" key="12">
    <source>
        <dbReference type="Proteomes" id="UP000606991"/>
    </source>
</evidence>
<gene>
    <name evidence="10" type="ORF">DLM65_04515</name>
    <name evidence="9" type="ORF">JF886_04065</name>
</gene>
<feature type="transmembrane region" description="Helical" evidence="7">
    <location>
        <begin position="234"/>
        <end position="260"/>
    </location>
</feature>
<comment type="caution">
    <text evidence="10">The sequence shown here is derived from an EMBL/GenBank/DDBJ whole genome shotgun (WGS) entry which is preliminary data.</text>
</comment>
<evidence type="ECO:0000313" key="11">
    <source>
        <dbReference type="Proteomes" id="UP000248724"/>
    </source>
</evidence>
<reference evidence="10" key="2">
    <citation type="submission" date="2018-05" db="EMBL/GenBank/DDBJ databases">
        <authorList>
            <person name="Ferrari B."/>
        </authorList>
    </citation>
    <scope>NUCLEOTIDE SEQUENCE</scope>
    <source>
        <strain evidence="10">RRmetagenome_bin12</strain>
    </source>
</reference>
<evidence type="ECO:0000256" key="1">
    <source>
        <dbReference type="ARBA" id="ARBA00004651"/>
    </source>
</evidence>
<accession>A0A2W5ZH56</accession>
<dbReference type="Proteomes" id="UP000606991">
    <property type="component" value="Unassembled WGS sequence"/>
</dbReference>
<evidence type="ECO:0000313" key="10">
    <source>
        <dbReference type="EMBL" id="PZR82136.1"/>
    </source>
</evidence>
<dbReference type="RefSeq" id="WP_337309885.1">
    <property type="nucleotide sequence ID" value="NZ_JAEKNS010000047.1"/>
</dbReference>
<dbReference type="InterPro" id="IPR025966">
    <property type="entry name" value="OppC_N"/>
</dbReference>
<dbReference type="PROSITE" id="PS50928">
    <property type="entry name" value="ABC_TM1"/>
    <property type="match status" value="1"/>
</dbReference>
<feature type="transmembrane region" description="Helical" evidence="7">
    <location>
        <begin position="51"/>
        <end position="73"/>
    </location>
</feature>
<protein>
    <submittedName>
        <fullName evidence="9 10">ABC transporter permease</fullName>
    </submittedName>
</protein>
<evidence type="ECO:0000313" key="9">
    <source>
        <dbReference type="EMBL" id="MBJ7594028.1"/>
    </source>
</evidence>
<dbReference type="CDD" id="cd06261">
    <property type="entry name" value="TM_PBP2"/>
    <property type="match status" value="1"/>
</dbReference>
<dbReference type="PANTHER" id="PTHR43386:SF1">
    <property type="entry name" value="D,D-DIPEPTIDE TRANSPORT SYSTEM PERMEASE PROTEIN DDPC-RELATED"/>
    <property type="match status" value="1"/>
</dbReference>
<comment type="similarity">
    <text evidence="7">Belongs to the binding-protein-dependent transport system permease family.</text>
</comment>
<dbReference type="Gene3D" id="1.10.3720.10">
    <property type="entry name" value="MetI-like"/>
    <property type="match status" value="1"/>
</dbReference>
<proteinExistence type="inferred from homology"/>
<dbReference type="InterPro" id="IPR035906">
    <property type="entry name" value="MetI-like_sf"/>
</dbReference>
<keyword evidence="2 7" id="KW-0813">Transport</keyword>
<name>A0A2W5ZH56_9BACT</name>
<dbReference type="InterPro" id="IPR050366">
    <property type="entry name" value="BP-dependent_transpt_permease"/>
</dbReference>
<dbReference type="AlphaFoldDB" id="A0A2W5ZH56"/>
<evidence type="ECO:0000256" key="2">
    <source>
        <dbReference type="ARBA" id="ARBA00022448"/>
    </source>
</evidence>
<dbReference type="Pfam" id="PF00528">
    <property type="entry name" value="BPD_transp_1"/>
    <property type="match status" value="1"/>
</dbReference>
<feature type="transmembrane region" description="Helical" evidence="7">
    <location>
        <begin position="118"/>
        <end position="140"/>
    </location>
</feature>
<feature type="transmembrane region" description="Helical" evidence="7">
    <location>
        <begin position="152"/>
        <end position="171"/>
    </location>
</feature>
<evidence type="ECO:0000256" key="4">
    <source>
        <dbReference type="ARBA" id="ARBA00022692"/>
    </source>
</evidence>
<keyword evidence="5 7" id="KW-1133">Transmembrane helix</keyword>
<accession>A0A934JZ99</accession>
<reference evidence="9 12" key="3">
    <citation type="submission" date="2020-10" db="EMBL/GenBank/DDBJ databases">
        <title>Ca. Dormibacterota MAGs.</title>
        <authorList>
            <person name="Montgomery K."/>
        </authorList>
    </citation>
    <scope>NUCLEOTIDE SEQUENCE [LARGE SCALE GENOMIC DNA]</scope>
    <source>
        <strain evidence="9">SC8812_S17_18</strain>
    </source>
</reference>
<dbReference type="Pfam" id="PF12911">
    <property type="entry name" value="OppC_N"/>
    <property type="match status" value="1"/>
</dbReference>
<organism evidence="10 11">
    <name type="scientific">Candidatus Aeolococcus gillhamiae</name>
    <dbReference type="NCBI Taxonomy" id="3127015"/>
    <lineage>
        <taxon>Bacteria</taxon>
        <taxon>Bacillati</taxon>
        <taxon>Candidatus Dormiibacterota</taxon>
        <taxon>Candidatus Dormibacteria</taxon>
        <taxon>Candidatus Aeolococcales</taxon>
        <taxon>Candidatus Aeolococcaceae</taxon>
        <taxon>Candidatus Aeolococcus</taxon>
    </lineage>
</organism>
<feature type="domain" description="ABC transmembrane type-1" evidence="8">
    <location>
        <begin position="112"/>
        <end position="303"/>
    </location>
</feature>
<feature type="transmembrane region" description="Helical" evidence="7">
    <location>
        <begin position="280"/>
        <end position="303"/>
    </location>
</feature>
<comment type="subcellular location">
    <subcellularLocation>
        <location evidence="1 7">Cell membrane</location>
        <topology evidence="1 7">Multi-pass membrane protein</topology>
    </subcellularLocation>
</comment>
<evidence type="ECO:0000256" key="3">
    <source>
        <dbReference type="ARBA" id="ARBA00022475"/>
    </source>
</evidence>
<dbReference type="SUPFAM" id="SSF161098">
    <property type="entry name" value="MetI-like"/>
    <property type="match status" value="1"/>
</dbReference>
<evidence type="ECO:0000256" key="5">
    <source>
        <dbReference type="ARBA" id="ARBA00022989"/>
    </source>
</evidence>
<keyword evidence="6 7" id="KW-0472">Membrane</keyword>
<dbReference type="EMBL" id="JAEKNS010000047">
    <property type="protein sequence ID" value="MBJ7594028.1"/>
    <property type="molecule type" value="Genomic_DNA"/>
</dbReference>